<keyword evidence="2 8" id="KW-0812">Transmembrane</keyword>
<feature type="region of interest" description="Disordered" evidence="7">
    <location>
        <begin position="1"/>
        <end position="37"/>
    </location>
</feature>
<evidence type="ECO:0000256" key="2">
    <source>
        <dbReference type="ARBA" id="ARBA00022692"/>
    </source>
</evidence>
<feature type="compositionally biased region" description="Basic and acidic residues" evidence="7">
    <location>
        <begin position="15"/>
        <end position="25"/>
    </location>
</feature>
<evidence type="ECO:0000313" key="11">
    <source>
        <dbReference type="Proteomes" id="UP001189429"/>
    </source>
</evidence>
<keyword evidence="3 8" id="KW-1133">Transmembrane helix</keyword>
<feature type="transmembrane region" description="Helical" evidence="8">
    <location>
        <begin position="959"/>
        <end position="980"/>
    </location>
</feature>
<evidence type="ECO:0000256" key="8">
    <source>
        <dbReference type="SAM" id="Phobius"/>
    </source>
</evidence>
<feature type="transmembrane region" description="Helical" evidence="8">
    <location>
        <begin position="527"/>
        <end position="550"/>
    </location>
</feature>
<reference evidence="10" key="1">
    <citation type="submission" date="2023-10" db="EMBL/GenBank/DDBJ databases">
        <authorList>
            <person name="Chen Y."/>
            <person name="Shah S."/>
            <person name="Dougan E. K."/>
            <person name="Thang M."/>
            <person name="Chan C."/>
        </authorList>
    </citation>
    <scope>NUCLEOTIDE SEQUENCE [LARGE SCALE GENOMIC DNA]</scope>
</reference>
<comment type="similarity">
    <text evidence="6">Belongs to the dispatched family.</text>
</comment>
<name>A0ABN9WLJ8_9DINO</name>
<accession>A0ABN9WLJ8</accession>
<feature type="transmembrane region" description="Helical" evidence="8">
    <location>
        <begin position="436"/>
        <end position="455"/>
    </location>
</feature>
<dbReference type="InterPro" id="IPR003392">
    <property type="entry name" value="PTHD_SSD"/>
</dbReference>
<dbReference type="PANTHER" id="PTHR45951:SF3">
    <property type="entry name" value="PROTEIN DISPATCHED"/>
    <property type="match status" value="1"/>
</dbReference>
<proteinExistence type="inferred from homology"/>
<dbReference type="Pfam" id="PF03176">
    <property type="entry name" value="MMPL"/>
    <property type="match status" value="1"/>
</dbReference>
<dbReference type="SUPFAM" id="SSF82866">
    <property type="entry name" value="Multidrug efflux transporter AcrB transmembrane domain"/>
    <property type="match status" value="2"/>
</dbReference>
<dbReference type="PROSITE" id="PS50156">
    <property type="entry name" value="SSD"/>
    <property type="match status" value="1"/>
</dbReference>
<feature type="transmembrane region" description="Helical" evidence="8">
    <location>
        <begin position="496"/>
        <end position="515"/>
    </location>
</feature>
<organism evidence="10 11">
    <name type="scientific">Prorocentrum cordatum</name>
    <dbReference type="NCBI Taxonomy" id="2364126"/>
    <lineage>
        <taxon>Eukaryota</taxon>
        <taxon>Sar</taxon>
        <taxon>Alveolata</taxon>
        <taxon>Dinophyceae</taxon>
        <taxon>Prorocentrales</taxon>
        <taxon>Prorocentraceae</taxon>
        <taxon>Prorocentrum</taxon>
    </lineage>
</organism>
<evidence type="ECO:0000256" key="6">
    <source>
        <dbReference type="ARBA" id="ARBA00038046"/>
    </source>
</evidence>
<evidence type="ECO:0000256" key="4">
    <source>
        <dbReference type="ARBA" id="ARBA00023136"/>
    </source>
</evidence>
<feature type="transmembrane region" description="Helical" evidence="8">
    <location>
        <begin position="405"/>
        <end position="424"/>
    </location>
</feature>
<gene>
    <name evidence="10" type="ORF">PCOR1329_LOCUS67519</name>
</gene>
<dbReference type="Gene3D" id="1.20.1640.10">
    <property type="entry name" value="Multidrug efflux transporter AcrB transmembrane domain"/>
    <property type="match status" value="2"/>
</dbReference>
<evidence type="ECO:0000259" key="9">
    <source>
        <dbReference type="PROSITE" id="PS50156"/>
    </source>
</evidence>
<feature type="transmembrane region" description="Helical" evidence="8">
    <location>
        <begin position="603"/>
        <end position="622"/>
    </location>
</feature>
<feature type="transmembrane region" description="Helical" evidence="8">
    <location>
        <begin position="918"/>
        <end position="939"/>
    </location>
</feature>
<dbReference type="InterPro" id="IPR000731">
    <property type="entry name" value="SSD"/>
</dbReference>
<evidence type="ECO:0000256" key="1">
    <source>
        <dbReference type="ARBA" id="ARBA00004141"/>
    </source>
</evidence>
<protein>
    <recommendedName>
        <fullName evidence="9">SSD domain-containing protein</fullName>
    </recommendedName>
</protein>
<evidence type="ECO:0000313" key="10">
    <source>
        <dbReference type="EMBL" id="CAK0886087.1"/>
    </source>
</evidence>
<feature type="domain" description="SSD" evidence="9">
    <location>
        <begin position="405"/>
        <end position="549"/>
    </location>
</feature>
<keyword evidence="4 8" id="KW-0472">Membrane</keyword>
<dbReference type="EMBL" id="CAUYUJ010018754">
    <property type="protein sequence ID" value="CAK0886087.1"/>
    <property type="molecule type" value="Genomic_DNA"/>
</dbReference>
<dbReference type="PANTHER" id="PTHR45951">
    <property type="entry name" value="PROTEIN DISPATCHED-RELATED"/>
    <property type="match status" value="1"/>
</dbReference>
<feature type="transmembrane region" description="Helical" evidence="8">
    <location>
        <begin position="860"/>
        <end position="879"/>
    </location>
</feature>
<dbReference type="InterPro" id="IPR052081">
    <property type="entry name" value="Dispatched_Hh_regulator"/>
</dbReference>
<evidence type="ECO:0000256" key="3">
    <source>
        <dbReference type="ARBA" id="ARBA00022989"/>
    </source>
</evidence>
<keyword evidence="5" id="KW-0325">Glycoprotein</keyword>
<dbReference type="Pfam" id="PF02460">
    <property type="entry name" value="Patched"/>
    <property type="match status" value="1"/>
</dbReference>
<dbReference type="InterPro" id="IPR004869">
    <property type="entry name" value="MMPL_dom"/>
</dbReference>
<keyword evidence="11" id="KW-1185">Reference proteome</keyword>
<feature type="transmembrane region" description="Helical" evidence="8">
    <location>
        <begin position="885"/>
        <end position="906"/>
    </location>
</feature>
<comment type="subcellular location">
    <subcellularLocation>
        <location evidence="1">Membrane</location>
        <topology evidence="1">Multi-pass membrane protein</topology>
    </subcellularLocation>
</comment>
<dbReference type="Proteomes" id="UP001189429">
    <property type="component" value="Unassembled WGS sequence"/>
</dbReference>
<feature type="transmembrane region" description="Helical" evidence="8">
    <location>
        <begin position="382"/>
        <end position="399"/>
    </location>
</feature>
<sequence>MQRESSIKRSASRGNDPEMQREHSIGLRQRGSQRTDARLRNASFCTVASDGNALARTQSELRARRGREVHEEMPTCGRVSLRASQLAARHPCKALCSCWAAVIAITMAGILSGELAFSEEGPKDWMVLGDVHSQALDAIQLAEAEVDCIPVNGTCPPLSTRSQPNSGLLGFSIIYQADEGAEMFTPERLQQACIVERVFLQNRHYPRFCALRPGALELAAAEGRELRGSDCQAQALSVAQLFYGHDGGATADCALLGAAQVAETRQSLESMLEDAAQKLQAGFYVGAGPSGRPSWGRTRSVLGLGYPLEGHGGAGPGSEALLTATAEFWEQLESDMLEHFGKRHARLRTAFWEEWRAGDVEVLFNSQALGNLETARVVSSDMSWLLVSILFVWACLGWRTGSLFLGTVSLLQIVFSIPVAFFFYRFVFQITYFQQLHGILIFIMLGIGADAVFVFSDAWQQSEELITGQDPHQPRTDDERIEDLTARLALAYQRTMISVFNTSFTTAVAFLATAISPIMPIRTMGIFACLLVLSNYVFVITLTPSAFAVWQTYRVDLSRCCCCRRGRPEATAEEQAQARPSEAPKPSWLARCFLLALGRPAGALVSLLLLAGWGGLNCYWAAQLEPPPEMFQFFGKEHMHSRVADLSGSGFLAGGADDYLVLQFSFGIEGVDRSPNSSASVDPWAPHLFYGVPVWDGGFDLGQPAAQEFLRGFCQRLRAEACTSSGCSEGRLVQPDPSAVSCFLEEFDAWAGGTSLEGDAFTSELQAFRSTQVPRRVLNNQATWEKGIGFVGGELRYVEVQAMLTVKRGQPGSVKAEVLDTVMRFLDRERSSAPAAAGDALQTAGPEWVFLVIEQTLVKGLFEGFAICFPTAFVVLLLATGNVLVALYAIITIGAIVMSVLGWCWAIEGWYLGISESIAGVIVIGLAVDYVIHLGHMYLEVGHLGYETRAERWEMALKNMGVTVLAGAVTTLMAGLSMRFCQMVFFLQMSTLISVTIAYSLLFTLFFFMCLLRVAGPERECGDIRRLALRACGYARRKQGEEAPPPAM</sequence>
<comment type="caution">
    <text evidence="10">The sequence shown here is derived from an EMBL/GenBank/DDBJ whole genome shotgun (WGS) entry which is preliminary data.</text>
</comment>
<feature type="transmembrane region" description="Helical" evidence="8">
    <location>
        <begin position="992"/>
        <end position="1015"/>
    </location>
</feature>
<evidence type="ECO:0000256" key="5">
    <source>
        <dbReference type="ARBA" id="ARBA00023180"/>
    </source>
</evidence>
<evidence type="ECO:0000256" key="7">
    <source>
        <dbReference type="SAM" id="MobiDB-lite"/>
    </source>
</evidence>